<dbReference type="GO" id="GO:0003677">
    <property type="term" value="F:DNA binding"/>
    <property type="evidence" value="ECO:0007669"/>
    <property type="project" value="InterPro"/>
</dbReference>
<protein>
    <submittedName>
        <fullName evidence="1">Uncharacterized protein</fullName>
    </submittedName>
</protein>
<organism evidence="1">
    <name type="scientific">uncultured Thermomicrobiales bacterium</name>
    <dbReference type="NCBI Taxonomy" id="1645740"/>
    <lineage>
        <taxon>Bacteria</taxon>
        <taxon>Pseudomonadati</taxon>
        <taxon>Thermomicrobiota</taxon>
        <taxon>Thermomicrobia</taxon>
        <taxon>Thermomicrobiales</taxon>
        <taxon>environmental samples</taxon>
    </lineage>
</organism>
<dbReference type="AlphaFoldDB" id="A0A6J4TBA1"/>
<sequence length="116" mass="12835">MNRTRWAELSAETRRDPAQRERIATYRRAIEDALRLGELRVERGLTQRAVGAAFGASQANICRIEHEEDLYLSTLRGYVGALGGRLEVRAVFDDQSYDLVVAAAPDAGEGAKQVSD</sequence>
<dbReference type="EMBL" id="CADCWE010000004">
    <property type="protein sequence ID" value="CAA9518719.1"/>
    <property type="molecule type" value="Genomic_DNA"/>
</dbReference>
<evidence type="ECO:0000313" key="1">
    <source>
        <dbReference type="EMBL" id="CAA9518719.1"/>
    </source>
</evidence>
<gene>
    <name evidence="1" type="ORF">AVDCRST_MAG73-54</name>
</gene>
<dbReference type="SUPFAM" id="SSF47413">
    <property type="entry name" value="lambda repressor-like DNA-binding domains"/>
    <property type="match status" value="1"/>
</dbReference>
<reference evidence="1" key="1">
    <citation type="submission" date="2020-02" db="EMBL/GenBank/DDBJ databases">
        <authorList>
            <person name="Meier V. D."/>
        </authorList>
    </citation>
    <scope>NUCLEOTIDE SEQUENCE</scope>
    <source>
        <strain evidence="1">AVDCRST_MAG73</strain>
    </source>
</reference>
<name>A0A6J4TBA1_9BACT</name>
<dbReference type="InterPro" id="IPR010982">
    <property type="entry name" value="Lambda_DNA-bd_dom_sf"/>
</dbReference>
<accession>A0A6J4TBA1</accession>
<dbReference type="Gene3D" id="1.10.260.40">
    <property type="entry name" value="lambda repressor-like DNA-binding domains"/>
    <property type="match status" value="1"/>
</dbReference>
<proteinExistence type="predicted"/>